<evidence type="ECO:0000256" key="12">
    <source>
        <dbReference type="ARBA" id="ARBA00029922"/>
    </source>
</evidence>
<dbReference type="UniPathway" id="UPA00139">
    <property type="reaction ID" value="UER00337"/>
</dbReference>
<dbReference type="NCBIfam" id="NF008877">
    <property type="entry name" value="PRK11913.1-2"/>
    <property type="match status" value="1"/>
</dbReference>
<dbReference type="AlphaFoldDB" id="A0A3B1DD61"/>
<organism evidence="14">
    <name type="scientific">hydrothermal vent metagenome</name>
    <dbReference type="NCBI Taxonomy" id="652676"/>
    <lineage>
        <taxon>unclassified sequences</taxon>
        <taxon>metagenomes</taxon>
        <taxon>ecological metagenomes</taxon>
    </lineage>
</organism>
<dbReference type="InterPro" id="IPR005960">
    <property type="entry name" value="Phe-4-hydroxylase_mono"/>
</dbReference>
<evidence type="ECO:0000259" key="13">
    <source>
        <dbReference type="PROSITE" id="PS51410"/>
    </source>
</evidence>
<dbReference type="EC" id="1.14.16.1" evidence="5"/>
<evidence type="ECO:0000256" key="1">
    <source>
        <dbReference type="ARBA" id="ARBA00001060"/>
    </source>
</evidence>
<evidence type="ECO:0000256" key="3">
    <source>
        <dbReference type="ARBA" id="ARBA00005088"/>
    </source>
</evidence>
<dbReference type="PANTHER" id="PTHR11473:SF24">
    <property type="entry name" value="PHENYLALANINE-4-HYDROXYLASE"/>
    <property type="match status" value="1"/>
</dbReference>
<evidence type="ECO:0000256" key="11">
    <source>
        <dbReference type="ARBA" id="ARBA00023232"/>
    </source>
</evidence>
<gene>
    <name evidence="14" type="ORF">MNBD_PLANCTO03-782</name>
</gene>
<dbReference type="GO" id="GO:0006559">
    <property type="term" value="P:L-phenylalanine catabolic process"/>
    <property type="evidence" value="ECO:0007669"/>
    <property type="project" value="UniProtKB-UniPathway"/>
</dbReference>
<dbReference type="GO" id="GO:0005506">
    <property type="term" value="F:iron ion binding"/>
    <property type="evidence" value="ECO:0007669"/>
    <property type="project" value="InterPro"/>
</dbReference>
<sequence>MRADIRYNNVIDGEDFARAQAAADRAASLTAGEIDPEQFFCTQHYNRYSEEDHAVWATLVETRLKTLDQQASEVFLSGVRALGLDKDRVPKVEYVNSRLASLTGWQSRGVPGFLPAKAFFACLAQRKFPTTIVIRPREKLEYLPEPDIFHDVFGHVPLHCDPVFAEFLQTYGKAALMCEDPYHIERLGRLFWFTVEFGLIRERGEIKLYGSGIISSIGESFHALESEDVDRRPFDMERVCSTPFEIDHYQPVLYVLESFEQLRDSMNEYAEAVLGSGAMAGV</sequence>
<evidence type="ECO:0000256" key="6">
    <source>
        <dbReference type="ARBA" id="ARBA00020276"/>
    </source>
</evidence>
<dbReference type="Gene3D" id="1.10.800.10">
    <property type="entry name" value="Aromatic amino acid hydroxylase"/>
    <property type="match status" value="1"/>
</dbReference>
<dbReference type="InterPro" id="IPR001273">
    <property type="entry name" value="ArAA_hydroxylase"/>
</dbReference>
<name>A0A3B1DD61_9ZZZZ</name>
<dbReference type="PROSITE" id="PS51410">
    <property type="entry name" value="BH4_AAA_HYDROXYL_2"/>
    <property type="match status" value="1"/>
</dbReference>
<keyword evidence="11" id="KW-0585">Phenylalanine catabolism</keyword>
<evidence type="ECO:0000256" key="5">
    <source>
        <dbReference type="ARBA" id="ARBA00011995"/>
    </source>
</evidence>
<keyword evidence="8 14" id="KW-0560">Oxidoreductase</keyword>
<evidence type="ECO:0000313" key="14">
    <source>
        <dbReference type="EMBL" id="VAX40269.1"/>
    </source>
</evidence>
<dbReference type="InterPro" id="IPR019774">
    <property type="entry name" value="Aromatic-AA_hydroxylase_C"/>
</dbReference>
<evidence type="ECO:0000256" key="9">
    <source>
        <dbReference type="ARBA" id="ARBA00023004"/>
    </source>
</evidence>
<evidence type="ECO:0000256" key="7">
    <source>
        <dbReference type="ARBA" id="ARBA00022723"/>
    </source>
</evidence>
<comment type="pathway">
    <text evidence="3">Amino-acid degradation; L-phenylalanine degradation; acetoacetate and fumarate from L-phenylalanine: step 1/6.</text>
</comment>
<keyword evidence="9" id="KW-0408">Iron</keyword>
<evidence type="ECO:0000256" key="4">
    <source>
        <dbReference type="ARBA" id="ARBA00009712"/>
    </source>
</evidence>
<dbReference type="EMBL" id="UOGK01000365">
    <property type="protein sequence ID" value="VAX40269.1"/>
    <property type="molecule type" value="Genomic_DNA"/>
</dbReference>
<dbReference type="InterPro" id="IPR018301">
    <property type="entry name" value="ArAA_hydroxylase_Fe/CU_BS"/>
</dbReference>
<keyword evidence="7" id="KW-0479">Metal-binding</keyword>
<dbReference type="Pfam" id="PF00351">
    <property type="entry name" value="Biopterin_H"/>
    <property type="match status" value="1"/>
</dbReference>
<reference evidence="14" key="1">
    <citation type="submission" date="2018-06" db="EMBL/GenBank/DDBJ databases">
        <authorList>
            <person name="Zhirakovskaya E."/>
        </authorList>
    </citation>
    <scope>NUCLEOTIDE SEQUENCE</scope>
</reference>
<keyword evidence="10" id="KW-0503">Monooxygenase</keyword>
<dbReference type="SUPFAM" id="SSF56534">
    <property type="entry name" value="Aromatic aminoacid monoxygenases, catalytic and oligomerization domains"/>
    <property type="match status" value="1"/>
</dbReference>
<dbReference type="PROSITE" id="PS00367">
    <property type="entry name" value="BH4_AAA_HYDROXYL_1"/>
    <property type="match status" value="1"/>
</dbReference>
<comment type="cofactor">
    <cofactor evidence="2">
        <name>Fe(2+)</name>
        <dbReference type="ChEBI" id="CHEBI:29033"/>
    </cofactor>
</comment>
<protein>
    <recommendedName>
        <fullName evidence="6">Phenylalanine-4-hydroxylase</fullName>
        <ecNumber evidence="5">1.14.16.1</ecNumber>
    </recommendedName>
    <alternativeName>
        <fullName evidence="12">Phe-4-monooxygenase</fullName>
    </alternativeName>
</protein>
<dbReference type="InterPro" id="IPR036329">
    <property type="entry name" value="Aro-AA_hydroxylase_C_sf"/>
</dbReference>
<dbReference type="PRINTS" id="PR00372">
    <property type="entry name" value="FYWHYDRXLASE"/>
</dbReference>
<dbReference type="PANTHER" id="PTHR11473">
    <property type="entry name" value="AROMATIC AMINO ACID HYDROXYLASE"/>
    <property type="match status" value="1"/>
</dbReference>
<evidence type="ECO:0000256" key="10">
    <source>
        <dbReference type="ARBA" id="ARBA00023033"/>
    </source>
</evidence>
<evidence type="ECO:0000256" key="8">
    <source>
        <dbReference type="ARBA" id="ARBA00023002"/>
    </source>
</evidence>
<accession>A0A3B1DD61</accession>
<feature type="domain" description="Biopterin-dependent aromatic amino acid hydroxylase family profile" evidence="13">
    <location>
        <begin position="1"/>
        <end position="282"/>
    </location>
</feature>
<proteinExistence type="inferred from homology"/>
<evidence type="ECO:0000256" key="2">
    <source>
        <dbReference type="ARBA" id="ARBA00001954"/>
    </source>
</evidence>
<dbReference type="InterPro" id="IPR036951">
    <property type="entry name" value="ArAA_hydroxylase_sf"/>
</dbReference>
<comment type="catalytic activity">
    <reaction evidence="1">
        <text>(6R)-L-erythro-5,6,7,8-tetrahydrobiopterin + L-phenylalanine + O2 = (4aS,6R)-4a-hydroxy-L-erythro-5,6,7,8-tetrahydrobiopterin + L-tyrosine</text>
        <dbReference type="Rhea" id="RHEA:20273"/>
        <dbReference type="ChEBI" id="CHEBI:15379"/>
        <dbReference type="ChEBI" id="CHEBI:15642"/>
        <dbReference type="ChEBI" id="CHEBI:58095"/>
        <dbReference type="ChEBI" id="CHEBI:58315"/>
        <dbReference type="ChEBI" id="CHEBI:59560"/>
        <dbReference type="EC" id="1.14.16.1"/>
    </reaction>
</comment>
<dbReference type="CDD" id="cd00361">
    <property type="entry name" value="arom_aa_hydroxylase"/>
    <property type="match status" value="1"/>
</dbReference>
<dbReference type="NCBIfam" id="TIGR01267">
    <property type="entry name" value="Phe4hydrox_mono"/>
    <property type="match status" value="1"/>
</dbReference>
<comment type="similarity">
    <text evidence="4">Belongs to the biopterin-dependent aromatic amino acid hydroxylase family.</text>
</comment>
<dbReference type="GO" id="GO:0004505">
    <property type="term" value="F:phenylalanine 4-monooxygenase activity"/>
    <property type="evidence" value="ECO:0007669"/>
    <property type="project" value="UniProtKB-EC"/>
</dbReference>